<feature type="non-terminal residue" evidence="1">
    <location>
        <position position="226"/>
    </location>
</feature>
<evidence type="ECO:0000313" key="1">
    <source>
        <dbReference type="EMBL" id="SVC15018.1"/>
    </source>
</evidence>
<gene>
    <name evidence="1" type="ORF">METZ01_LOCUS267872</name>
</gene>
<accession>A0A382JT32</accession>
<dbReference type="EMBL" id="UINC01076140">
    <property type="protein sequence ID" value="SVC15018.1"/>
    <property type="molecule type" value="Genomic_DNA"/>
</dbReference>
<name>A0A382JT32_9ZZZZ</name>
<protein>
    <submittedName>
        <fullName evidence="1">Uncharacterized protein</fullName>
    </submittedName>
</protein>
<organism evidence="1">
    <name type="scientific">marine metagenome</name>
    <dbReference type="NCBI Taxonomy" id="408172"/>
    <lineage>
        <taxon>unclassified sequences</taxon>
        <taxon>metagenomes</taxon>
        <taxon>ecological metagenomes</taxon>
    </lineage>
</organism>
<proteinExistence type="predicted"/>
<dbReference type="AlphaFoldDB" id="A0A382JT32"/>
<reference evidence="1" key="1">
    <citation type="submission" date="2018-05" db="EMBL/GenBank/DDBJ databases">
        <authorList>
            <person name="Lanie J.A."/>
            <person name="Ng W.-L."/>
            <person name="Kazmierczak K.M."/>
            <person name="Andrzejewski T.M."/>
            <person name="Davidsen T.M."/>
            <person name="Wayne K.J."/>
            <person name="Tettelin H."/>
            <person name="Glass J.I."/>
            <person name="Rusch D."/>
            <person name="Podicherti R."/>
            <person name="Tsui H.-C.T."/>
            <person name="Winkler M.E."/>
        </authorList>
    </citation>
    <scope>NUCLEOTIDE SEQUENCE</scope>
</reference>
<sequence length="226" mass="25801">MNQAPGLSHQALQEYLAPITDDLPVEDRQRLFTAWIRRTFHVDFTESSLNNQVYLSPVDNLFGTILFEFRSNLAQEHESAQLKLVERISGLKRSSPEAFFTGVATDGVHFRLYAPIYLEDGISIQSLHLVSEINLSEAQEATSIDLPYFWFELLLSGFFKQTTPVSPEMISFNLGVPSTCFRLIRLQLDKLFYAAKDVPAVKLRFEEWTRCLTLTYGPPVSAEQLF</sequence>